<dbReference type="Gene3D" id="1.10.287.470">
    <property type="entry name" value="Helix hairpin bin"/>
    <property type="match status" value="1"/>
</dbReference>
<evidence type="ECO:0000313" key="4">
    <source>
        <dbReference type="EMBL" id="GFE82082.1"/>
    </source>
</evidence>
<dbReference type="GO" id="GO:0015679">
    <property type="term" value="P:plasma membrane copper ion transport"/>
    <property type="evidence" value="ECO:0007669"/>
    <property type="project" value="TreeGrafter"/>
</dbReference>
<dbReference type="Proteomes" id="UP000445000">
    <property type="component" value="Unassembled WGS sequence"/>
</dbReference>
<dbReference type="Gene3D" id="2.40.30.170">
    <property type="match status" value="1"/>
</dbReference>
<dbReference type="PANTHER" id="PTHR30097">
    <property type="entry name" value="CATION EFFLUX SYSTEM PROTEIN CUSB"/>
    <property type="match status" value="1"/>
</dbReference>
<dbReference type="SUPFAM" id="SSF111369">
    <property type="entry name" value="HlyD-like secretion proteins"/>
    <property type="match status" value="1"/>
</dbReference>
<feature type="domain" description="CzcB-like barrel-sandwich hybrid" evidence="3">
    <location>
        <begin position="88"/>
        <end position="227"/>
    </location>
</feature>
<reference evidence="5" key="1">
    <citation type="submission" date="2020-01" db="EMBL/GenBank/DDBJ databases">
        <title>'Steroidobacter agaridevorans' sp. nov., agar-degrading bacteria isolated from rhizosphere soils.</title>
        <authorList>
            <person name="Ikenaga M."/>
            <person name="Kataoka M."/>
            <person name="Murouchi A."/>
            <person name="Katsuragi S."/>
            <person name="Sakai M."/>
        </authorList>
    </citation>
    <scope>NUCLEOTIDE SEQUENCE [LARGE SCALE GENOMIC DNA]</scope>
    <source>
        <strain evidence="5">YU21-B</strain>
    </source>
</reference>
<gene>
    <name evidence="4" type="primary">vmeA</name>
    <name evidence="4" type="ORF">GCM10011487_40820</name>
</gene>
<dbReference type="GO" id="GO:0030288">
    <property type="term" value="C:outer membrane-bounded periplasmic space"/>
    <property type="evidence" value="ECO:0007669"/>
    <property type="project" value="TreeGrafter"/>
</dbReference>
<comment type="caution">
    <text evidence="4">The sequence shown here is derived from an EMBL/GenBank/DDBJ whole genome shotgun (WGS) entry which is preliminary data.</text>
</comment>
<evidence type="ECO:0000259" key="3">
    <source>
        <dbReference type="Pfam" id="PF25973"/>
    </source>
</evidence>
<evidence type="ECO:0000313" key="5">
    <source>
        <dbReference type="Proteomes" id="UP000445000"/>
    </source>
</evidence>
<accession>A0A829YH64</accession>
<dbReference type="Gene3D" id="2.40.420.20">
    <property type="match status" value="1"/>
</dbReference>
<dbReference type="RefSeq" id="WP_161813757.1">
    <property type="nucleotide sequence ID" value="NZ_BLJN01000004.1"/>
</dbReference>
<evidence type="ECO:0000256" key="1">
    <source>
        <dbReference type="ARBA" id="ARBA00009477"/>
    </source>
</evidence>
<keyword evidence="5" id="KW-1185">Reference proteome</keyword>
<dbReference type="GO" id="GO:0060003">
    <property type="term" value="P:copper ion export"/>
    <property type="evidence" value="ECO:0007669"/>
    <property type="project" value="TreeGrafter"/>
</dbReference>
<name>A0A829YH64_9GAMM</name>
<dbReference type="InterPro" id="IPR051909">
    <property type="entry name" value="MFP_Cation_Efflux"/>
</dbReference>
<evidence type="ECO:0000256" key="2">
    <source>
        <dbReference type="ARBA" id="ARBA00022448"/>
    </source>
</evidence>
<dbReference type="EMBL" id="BLJN01000004">
    <property type="protein sequence ID" value="GFE82082.1"/>
    <property type="molecule type" value="Genomic_DNA"/>
</dbReference>
<proteinExistence type="inferred from homology"/>
<organism evidence="4 5">
    <name type="scientific">Steroidobacter agaridevorans</name>
    <dbReference type="NCBI Taxonomy" id="2695856"/>
    <lineage>
        <taxon>Bacteria</taxon>
        <taxon>Pseudomonadati</taxon>
        <taxon>Pseudomonadota</taxon>
        <taxon>Gammaproteobacteria</taxon>
        <taxon>Steroidobacterales</taxon>
        <taxon>Steroidobacteraceae</taxon>
        <taxon>Steroidobacter</taxon>
    </lineage>
</organism>
<dbReference type="Pfam" id="PF25973">
    <property type="entry name" value="BSH_CzcB"/>
    <property type="match status" value="1"/>
</dbReference>
<dbReference type="Gene3D" id="2.40.50.100">
    <property type="match status" value="1"/>
</dbReference>
<dbReference type="NCBIfam" id="TIGR01730">
    <property type="entry name" value="RND_mfp"/>
    <property type="match status" value="1"/>
</dbReference>
<comment type="similarity">
    <text evidence="1">Belongs to the membrane fusion protein (MFP) (TC 8.A.1) family.</text>
</comment>
<dbReference type="GO" id="GO:0016020">
    <property type="term" value="C:membrane"/>
    <property type="evidence" value="ECO:0007669"/>
    <property type="project" value="InterPro"/>
</dbReference>
<dbReference type="AlphaFoldDB" id="A0A829YH64"/>
<dbReference type="GO" id="GO:0022857">
    <property type="term" value="F:transmembrane transporter activity"/>
    <property type="evidence" value="ECO:0007669"/>
    <property type="project" value="InterPro"/>
</dbReference>
<dbReference type="PANTHER" id="PTHR30097:SF4">
    <property type="entry name" value="SLR6042 PROTEIN"/>
    <property type="match status" value="1"/>
</dbReference>
<dbReference type="InterPro" id="IPR058647">
    <property type="entry name" value="BSH_CzcB-like"/>
</dbReference>
<protein>
    <submittedName>
        <fullName evidence="4">Multidrug transporter</fullName>
    </submittedName>
</protein>
<sequence length="373" mass="39021">MLLPSSRPARSIIVVAVLALVGWFLFDREHAPQATAAPESVIDAKGRLKLDSVQAGALGLATEPALTAQALPISGLPAEVAAPLHSSARIAAPYAGVVTRILRDEGDAVEKGDALVRIQSRELLSAQADLVRTRSEAIAALQQAERNELLLKEGIIAASRNEESRARAAAAQAAREQAEGALSGLRIVADGVPGEYELLAPISGQVLRRMVVPGQALVALQETYAVAAPGSLDLIFTVSVSSRSQVAPGMKVRLPDGSAGSVVAVGADTDRASQRLRVRARADDDRGLVPGQYVELTLLAPAPADSISVPAASLITEGDGHVLFVLAEEMYRAVRVERLGGDQEHVIVRGDIRTGEQVVVRGASALKPLLASE</sequence>
<dbReference type="GO" id="GO:0046914">
    <property type="term" value="F:transition metal ion binding"/>
    <property type="evidence" value="ECO:0007669"/>
    <property type="project" value="TreeGrafter"/>
</dbReference>
<dbReference type="InterPro" id="IPR006143">
    <property type="entry name" value="RND_pump_MFP"/>
</dbReference>
<keyword evidence="2" id="KW-0813">Transport</keyword>